<dbReference type="Proteomes" id="UP000058114">
    <property type="component" value="Chromosome"/>
</dbReference>
<dbReference type="PIRSF" id="PIRSF029347">
    <property type="entry name" value="RecF"/>
    <property type="match status" value="1"/>
</dbReference>
<protein>
    <recommendedName>
        <fullName evidence="1">ATPase AAA-type core domain-containing protein</fullName>
    </recommendedName>
</protein>
<dbReference type="AlphaFoldDB" id="A0A0S2SMG9"/>
<feature type="domain" description="ATPase AAA-type core" evidence="1">
    <location>
        <begin position="269"/>
        <end position="338"/>
    </location>
</feature>
<dbReference type="InterPro" id="IPR027417">
    <property type="entry name" value="P-loop_NTPase"/>
</dbReference>
<sequence length="374" mass="41968">MLHEIWISGYRSVRKLRMSLGRINLVQGPNGCGKSNLYHALRLLTRSAAGDLAQTLSAEGGISQALWAGGWRRGDKAGSPRRIILGMQSEQFGYELQIGLPPPIPGFSRFTQDPQIKQEEAWLGLRRSPANQLLLRRNQAVMAQNLDGEKVEYAPGMLHHESVFGHLAEPDRYPELAKLRHLMSQWRFYHHFDTHPGSPLRHPRPGILTPVLGHDGQDLAAAFATVEDIGDKELLHRILGEALPDTRFGVTRFETGFAVQMERRGLVRPLDGRELSDGTLRLLCLTVALLSPRPAPLLVLNEPESSLHPDMLPALGRLIAEAARYSQLWITTHSPVLASCIEAHASCKRFPLQMVEGETCLEDPRRREWHFDEE</sequence>
<dbReference type="InterPro" id="IPR014555">
    <property type="entry name" value="RecF-like"/>
</dbReference>
<evidence type="ECO:0000259" key="1">
    <source>
        <dbReference type="Pfam" id="PF13304"/>
    </source>
</evidence>
<dbReference type="EMBL" id="CP013067">
    <property type="protein sequence ID" value="ALP42939.1"/>
    <property type="molecule type" value="Genomic_DNA"/>
</dbReference>
<reference evidence="2 3" key="2">
    <citation type="journal article" date="2016" name="Genome Announc.">
        <title>Complete Genome Sequence of the Highly Virulent Aeromonas schubertii Strain WL1483, Isolated from Diseased Snakehead Fish (Channa argus) in China.</title>
        <authorList>
            <person name="Liu L."/>
            <person name="Li N."/>
            <person name="Zhang D."/>
            <person name="Fu X."/>
            <person name="Shi C."/>
            <person name="Lin Q."/>
            <person name="Hao G."/>
        </authorList>
    </citation>
    <scope>NUCLEOTIDE SEQUENCE [LARGE SCALE GENOMIC DNA]</scope>
    <source>
        <strain evidence="2 3">WL1483</strain>
    </source>
</reference>
<dbReference type="Pfam" id="PF13304">
    <property type="entry name" value="AAA_21"/>
    <property type="match status" value="1"/>
</dbReference>
<dbReference type="KEGG" id="asr:WL1483_3520"/>
<evidence type="ECO:0000313" key="3">
    <source>
        <dbReference type="Proteomes" id="UP000058114"/>
    </source>
</evidence>
<dbReference type="GO" id="GO:0000731">
    <property type="term" value="P:DNA synthesis involved in DNA repair"/>
    <property type="evidence" value="ECO:0007669"/>
    <property type="project" value="TreeGrafter"/>
</dbReference>
<gene>
    <name evidence="2" type="ORF">WL1483_3520</name>
</gene>
<dbReference type="FunFam" id="3.40.50.300:FF:002708">
    <property type="entry name" value="FeS assembly ATPase SufC"/>
    <property type="match status" value="1"/>
</dbReference>
<accession>A0A0S2SMG9</accession>
<evidence type="ECO:0000313" key="2">
    <source>
        <dbReference type="EMBL" id="ALP42939.1"/>
    </source>
</evidence>
<reference evidence="3" key="1">
    <citation type="submission" date="2015-10" db="EMBL/GenBank/DDBJ databases">
        <title>Complete Genome Sequence of Aeromonas schubertii strain WL1483.</title>
        <authorList>
            <person name="Liu L."/>
        </authorList>
    </citation>
    <scope>NUCLEOTIDE SEQUENCE [LARGE SCALE GENOMIC DNA]</scope>
    <source>
        <strain evidence="3">WL1483</strain>
    </source>
</reference>
<dbReference type="PANTHER" id="PTHR32182">
    <property type="entry name" value="DNA REPLICATION AND REPAIR PROTEIN RECF"/>
    <property type="match status" value="1"/>
</dbReference>
<proteinExistence type="predicted"/>
<dbReference type="GO" id="GO:0016887">
    <property type="term" value="F:ATP hydrolysis activity"/>
    <property type="evidence" value="ECO:0007669"/>
    <property type="project" value="InterPro"/>
</dbReference>
<organism evidence="2 3">
    <name type="scientific">Aeromonas schubertii</name>
    <dbReference type="NCBI Taxonomy" id="652"/>
    <lineage>
        <taxon>Bacteria</taxon>
        <taxon>Pseudomonadati</taxon>
        <taxon>Pseudomonadota</taxon>
        <taxon>Gammaproteobacteria</taxon>
        <taxon>Aeromonadales</taxon>
        <taxon>Aeromonadaceae</taxon>
        <taxon>Aeromonas</taxon>
    </lineage>
</organism>
<name>A0A0S2SMG9_9GAMM</name>
<dbReference type="SUPFAM" id="SSF52540">
    <property type="entry name" value="P-loop containing nucleoside triphosphate hydrolases"/>
    <property type="match status" value="1"/>
</dbReference>
<dbReference type="PANTHER" id="PTHR32182:SF25">
    <property type="entry name" value="SLR1056 PROTEIN"/>
    <property type="match status" value="1"/>
</dbReference>
<dbReference type="RefSeq" id="WP_082634902.1">
    <property type="nucleotide sequence ID" value="NZ_CP013067.1"/>
</dbReference>
<dbReference type="GO" id="GO:0005524">
    <property type="term" value="F:ATP binding"/>
    <property type="evidence" value="ECO:0007669"/>
    <property type="project" value="InterPro"/>
</dbReference>
<dbReference type="PATRIC" id="fig|652.5.peg.3912"/>
<dbReference type="InterPro" id="IPR003959">
    <property type="entry name" value="ATPase_AAA_core"/>
</dbReference>
<dbReference type="Gene3D" id="3.40.50.300">
    <property type="entry name" value="P-loop containing nucleotide triphosphate hydrolases"/>
    <property type="match status" value="2"/>
</dbReference>
<dbReference type="GO" id="GO:0006302">
    <property type="term" value="P:double-strand break repair"/>
    <property type="evidence" value="ECO:0007669"/>
    <property type="project" value="TreeGrafter"/>
</dbReference>